<keyword evidence="3" id="KW-1185">Reference proteome</keyword>
<dbReference type="Proteomes" id="UP000323144">
    <property type="component" value="Chromosome"/>
</dbReference>
<feature type="signal peptide" evidence="1">
    <location>
        <begin position="1"/>
        <end position="23"/>
    </location>
</feature>
<dbReference type="NCBIfam" id="NF045726">
    <property type="entry name" value="XXplasma_LP"/>
    <property type="match status" value="1"/>
</dbReference>
<dbReference type="KEGG" id="schi:SCHIN_v1c10250"/>
<keyword evidence="1" id="KW-0732">Signal</keyword>
<dbReference type="AlphaFoldDB" id="A0A5B9Y4X2"/>
<dbReference type="InterPro" id="IPR054816">
    <property type="entry name" value="Lipoprotein_mollicutes-type_CS"/>
</dbReference>
<evidence type="ECO:0000313" key="2">
    <source>
        <dbReference type="EMBL" id="QEH62218.1"/>
    </source>
</evidence>
<feature type="chain" id="PRO_5022982736" description="Lipoprotein" evidence="1">
    <location>
        <begin position="24"/>
        <end position="165"/>
    </location>
</feature>
<dbReference type="NCBIfam" id="NF038029">
    <property type="entry name" value="LP_plasma"/>
    <property type="match status" value="1"/>
</dbReference>
<sequence length="165" mass="17941">MKKLLSLFAATGLVATTSATVVACGDKVETLTWADDKKIEDFVKEASLDTNADGKLDLDFKTPEMPKIDGVTIKGSIKGQIIDSLDKEKGGLGTYFKETKELVSNEETSYVLTAEGNKDDKTVTIYVIKIVGKDVKYEDAVPTSGKITYSTLNKIKLDLPQPKAE</sequence>
<gene>
    <name evidence="2" type="ORF">SCHIN_v1c10250</name>
</gene>
<proteinExistence type="predicted"/>
<dbReference type="RefSeq" id="WP_166508584.1">
    <property type="nucleotide sequence ID" value="NZ_CP043026.1"/>
</dbReference>
<organism evidence="2 3">
    <name type="scientific">Spiroplasma chinense</name>
    <dbReference type="NCBI Taxonomy" id="216932"/>
    <lineage>
        <taxon>Bacteria</taxon>
        <taxon>Bacillati</taxon>
        <taxon>Mycoplasmatota</taxon>
        <taxon>Mollicutes</taxon>
        <taxon>Entomoplasmatales</taxon>
        <taxon>Spiroplasmataceae</taxon>
        <taxon>Spiroplasma</taxon>
    </lineage>
</organism>
<evidence type="ECO:0008006" key="4">
    <source>
        <dbReference type="Google" id="ProtNLM"/>
    </source>
</evidence>
<accession>A0A5B9Y4X2</accession>
<evidence type="ECO:0000256" key="1">
    <source>
        <dbReference type="SAM" id="SignalP"/>
    </source>
</evidence>
<name>A0A5B9Y4X2_9MOLU</name>
<dbReference type="PROSITE" id="PS51257">
    <property type="entry name" value="PROKAR_LIPOPROTEIN"/>
    <property type="match status" value="1"/>
</dbReference>
<dbReference type="EMBL" id="CP043026">
    <property type="protein sequence ID" value="QEH62218.1"/>
    <property type="molecule type" value="Genomic_DNA"/>
</dbReference>
<protein>
    <recommendedName>
        <fullName evidence="4">Lipoprotein</fullName>
    </recommendedName>
</protein>
<evidence type="ECO:0000313" key="3">
    <source>
        <dbReference type="Proteomes" id="UP000323144"/>
    </source>
</evidence>
<reference evidence="2 3" key="1">
    <citation type="submission" date="2019-08" db="EMBL/GenBank/DDBJ databases">
        <title>Complete genome sequence of Spiroplasma chinense CCH (DSM 19755).</title>
        <authorList>
            <person name="Shen H.-Y."/>
            <person name="Lin Y.-C."/>
            <person name="Chou L."/>
            <person name="Kuo C.-H."/>
        </authorList>
    </citation>
    <scope>NUCLEOTIDE SEQUENCE [LARGE SCALE GENOMIC DNA]</scope>
    <source>
        <strain evidence="2 3">CCH</strain>
    </source>
</reference>